<dbReference type="EMBL" id="JANBPY010001082">
    <property type="protein sequence ID" value="KAJ1961715.1"/>
    <property type="molecule type" value="Genomic_DNA"/>
</dbReference>
<dbReference type="InterPro" id="IPR036875">
    <property type="entry name" value="Znf_CCHC_sf"/>
</dbReference>
<sequence length="274" mass="29986">MTVDHLANDCSQEERLCFNCQIPGHEARDCPQPRTPETKTCYLCRNVGHVRATCPLLQLAVFPNAMPYSYSTLPQPVSQGNRQNMMHNSGLVPSHLHHLPYGVNPAAAVPTFRPPKCYRCGQLGHRYRDCYQAPHPSAGMVPLARPPSSSNVVHCYRCGGANHYAKDCQSITTLVCNNCGRPGHKARKCRDNPNADAVKNCYRCGEKGHIARDCKKNIHSKPPPSDVTPAPVDSLTSEVALHQEEAPMTCVDQVNVSNAIEENPAGTSASLELP</sequence>
<organism evidence="3 4">
    <name type="scientific">Dispira parvispora</name>
    <dbReference type="NCBI Taxonomy" id="1520584"/>
    <lineage>
        <taxon>Eukaryota</taxon>
        <taxon>Fungi</taxon>
        <taxon>Fungi incertae sedis</taxon>
        <taxon>Zoopagomycota</taxon>
        <taxon>Kickxellomycotina</taxon>
        <taxon>Dimargaritomycetes</taxon>
        <taxon>Dimargaritales</taxon>
        <taxon>Dimargaritaceae</taxon>
        <taxon>Dispira</taxon>
    </lineage>
</organism>
<dbReference type="InterPro" id="IPR025836">
    <property type="entry name" value="Zn_knuckle_CX2CX4HX4C"/>
</dbReference>
<dbReference type="SMART" id="SM00343">
    <property type="entry name" value="ZnF_C2HC"/>
    <property type="match status" value="6"/>
</dbReference>
<keyword evidence="1" id="KW-0862">Zinc</keyword>
<dbReference type="Gene3D" id="4.10.60.10">
    <property type="entry name" value="Zinc finger, CCHC-type"/>
    <property type="match status" value="3"/>
</dbReference>
<dbReference type="SUPFAM" id="SSF57756">
    <property type="entry name" value="Retrovirus zinc finger-like domains"/>
    <property type="match status" value="3"/>
</dbReference>
<proteinExistence type="predicted"/>
<feature type="domain" description="CCHC-type" evidence="2">
    <location>
        <begin position="201"/>
        <end position="216"/>
    </location>
</feature>
<gene>
    <name evidence="3" type="ORF">IWQ62_003772</name>
</gene>
<feature type="domain" description="CCHC-type" evidence="2">
    <location>
        <begin position="116"/>
        <end position="130"/>
    </location>
</feature>
<feature type="domain" description="CCHC-type" evidence="2">
    <location>
        <begin position="17"/>
        <end position="32"/>
    </location>
</feature>
<keyword evidence="1" id="KW-0863">Zinc-finger</keyword>
<dbReference type="InterPro" id="IPR001878">
    <property type="entry name" value="Znf_CCHC"/>
</dbReference>
<feature type="domain" description="CCHC-type" evidence="2">
    <location>
        <begin position="176"/>
        <end position="191"/>
    </location>
</feature>
<dbReference type="PROSITE" id="PS50158">
    <property type="entry name" value="ZF_CCHC"/>
    <property type="match status" value="5"/>
</dbReference>
<keyword evidence="4" id="KW-1185">Reference proteome</keyword>
<reference evidence="3" key="1">
    <citation type="submission" date="2022-07" db="EMBL/GenBank/DDBJ databases">
        <title>Phylogenomic reconstructions and comparative analyses of Kickxellomycotina fungi.</title>
        <authorList>
            <person name="Reynolds N.K."/>
            <person name="Stajich J.E."/>
            <person name="Barry K."/>
            <person name="Grigoriev I.V."/>
            <person name="Crous P."/>
            <person name="Smith M.E."/>
        </authorList>
    </citation>
    <scope>NUCLEOTIDE SEQUENCE</scope>
    <source>
        <strain evidence="3">RSA 1196</strain>
    </source>
</reference>
<evidence type="ECO:0000259" key="2">
    <source>
        <dbReference type="PROSITE" id="PS50158"/>
    </source>
</evidence>
<protein>
    <recommendedName>
        <fullName evidence="2">CCHC-type domain-containing protein</fullName>
    </recommendedName>
</protein>
<feature type="domain" description="CCHC-type" evidence="2">
    <location>
        <begin position="155"/>
        <end position="170"/>
    </location>
</feature>
<dbReference type="Pfam" id="PF14392">
    <property type="entry name" value="zf-CCHC_4"/>
    <property type="match status" value="1"/>
</dbReference>
<keyword evidence="1" id="KW-0479">Metal-binding</keyword>
<evidence type="ECO:0000256" key="1">
    <source>
        <dbReference type="PROSITE-ProRule" id="PRU00047"/>
    </source>
</evidence>
<dbReference type="GO" id="GO:0003676">
    <property type="term" value="F:nucleic acid binding"/>
    <property type="evidence" value="ECO:0007669"/>
    <property type="project" value="InterPro"/>
</dbReference>
<dbReference type="InterPro" id="IPR051714">
    <property type="entry name" value="Znf_CCHC_NABP"/>
</dbReference>
<dbReference type="PANTHER" id="PTHR23002">
    <property type="entry name" value="ZINC FINGER CCHC DOMAIN CONTAINING PROTEIN"/>
    <property type="match status" value="1"/>
</dbReference>
<evidence type="ECO:0000313" key="3">
    <source>
        <dbReference type="EMBL" id="KAJ1961715.1"/>
    </source>
</evidence>
<name>A0A9W8E687_9FUNG</name>
<dbReference type="OrthoDB" id="3863715at2759"/>
<dbReference type="GO" id="GO:0008270">
    <property type="term" value="F:zinc ion binding"/>
    <property type="evidence" value="ECO:0007669"/>
    <property type="project" value="UniProtKB-KW"/>
</dbReference>
<dbReference type="Proteomes" id="UP001150925">
    <property type="component" value="Unassembled WGS sequence"/>
</dbReference>
<comment type="caution">
    <text evidence="3">The sequence shown here is derived from an EMBL/GenBank/DDBJ whole genome shotgun (WGS) entry which is preliminary data.</text>
</comment>
<evidence type="ECO:0000313" key="4">
    <source>
        <dbReference type="Proteomes" id="UP001150925"/>
    </source>
</evidence>
<dbReference type="Pfam" id="PF00098">
    <property type="entry name" value="zf-CCHC"/>
    <property type="match status" value="5"/>
</dbReference>
<dbReference type="AlphaFoldDB" id="A0A9W8E687"/>
<accession>A0A9W8E687</accession>